<dbReference type="EC" id="3.2.1.178" evidence="4"/>
<sequence length="635" mass="70625">MCNRDRACRFFELRYLSALSSAIIGLSSVLGGMARASEDVQVHLRPDIIRDIGGVTRLDRDQFVTIHEGPDSSDMTPEDHRLLREELDVRYGRNGGVLSWQAKQVPADPADADMPRVDAIQVMKAAKPKSGRSEVTSRWNADVRQTVLCTHPELMHGIPGNDHTSWGPRNFEGVAEFTAQFLRSCYTEASRPRYLEVFNEPFVKAEKIGTTIDALSEQHNVVARRVRELCPDVLIGGYSAAWVELEVNNFGHFESRQKRFMDIAGAEMDFWSYHIYDGVNVTGTERNRTGSNAEAIMDLIDSYSHQRFGVAKPILITEFGKIPSESMNPAPYSARRSAEMLYGLMGQLVMFMDHPDRLAKVIPFILGKAEWTYASDTEPGAANVFLLWRRAPNGDYVKTDLFLFYEFLRDLGGEWRAAHSSNPDVRVQLLADGNRLLLLLTNLDETQHRVVVSGLDGIEPKRVIGRFLHTDGGEPVLGERVLPQLPSKLRLRPGASAMVIVELDEPITPRGTVREQRVYASECLQDIRAKRPARFTFPDAPSGRGHATVRVSTGRPPGLHKRPTLVLLNGEALEVPDNWAGDSQAGRKNYFGTIEVPAPAELVRPGSVVEVVYPDGGGKVASVVLRLDYEESGGP</sequence>
<organism evidence="4 5">
    <name type="scientific">Botrimarina hoheduenensis</name>
    <dbReference type="NCBI Taxonomy" id="2528000"/>
    <lineage>
        <taxon>Bacteria</taxon>
        <taxon>Pseudomonadati</taxon>
        <taxon>Planctomycetota</taxon>
        <taxon>Planctomycetia</taxon>
        <taxon>Pirellulales</taxon>
        <taxon>Lacipirellulaceae</taxon>
        <taxon>Botrimarina</taxon>
    </lineage>
</organism>
<name>A0A5C5VSG2_9BACT</name>
<gene>
    <name evidence="4" type="ORF">Pla111_33360</name>
</gene>
<evidence type="ECO:0000259" key="2">
    <source>
        <dbReference type="Pfam" id="PF18040"/>
    </source>
</evidence>
<keyword evidence="5" id="KW-1185">Reference proteome</keyword>
<feature type="domain" description="Beta-porphyranase A C-terminal" evidence="2">
    <location>
        <begin position="543"/>
        <end position="626"/>
    </location>
</feature>
<dbReference type="CDD" id="cd21510">
    <property type="entry name" value="agarase_cat"/>
    <property type="match status" value="1"/>
</dbReference>
<dbReference type="Gene3D" id="3.20.20.80">
    <property type="entry name" value="Glycosidases"/>
    <property type="match status" value="1"/>
</dbReference>
<feature type="region of interest" description="Disordered" evidence="1">
    <location>
        <begin position="536"/>
        <end position="562"/>
    </location>
</feature>
<dbReference type="InterPro" id="IPR040527">
    <property type="entry name" value="Beta-sand_Porphyrn"/>
</dbReference>
<protein>
    <submittedName>
        <fullName evidence="4">Beta-porphyranase A</fullName>
        <ecNumber evidence="4">3.2.1.178</ecNumber>
    </submittedName>
</protein>
<dbReference type="Pfam" id="PF18040">
    <property type="entry name" value="BPA_C"/>
    <property type="match status" value="1"/>
</dbReference>
<dbReference type="Gene3D" id="2.60.120.1200">
    <property type="match status" value="1"/>
</dbReference>
<evidence type="ECO:0000256" key="1">
    <source>
        <dbReference type="SAM" id="MobiDB-lite"/>
    </source>
</evidence>
<evidence type="ECO:0000313" key="5">
    <source>
        <dbReference type="Proteomes" id="UP000318995"/>
    </source>
</evidence>
<dbReference type="Pfam" id="PF18206">
    <property type="entry name" value="Porphyrn_cat_1"/>
    <property type="match status" value="1"/>
</dbReference>
<reference evidence="4 5" key="1">
    <citation type="submission" date="2019-02" db="EMBL/GenBank/DDBJ databases">
        <title>Deep-cultivation of Planctomycetes and their phenomic and genomic characterization uncovers novel biology.</title>
        <authorList>
            <person name="Wiegand S."/>
            <person name="Jogler M."/>
            <person name="Boedeker C."/>
            <person name="Pinto D."/>
            <person name="Vollmers J."/>
            <person name="Rivas-Marin E."/>
            <person name="Kohn T."/>
            <person name="Peeters S.H."/>
            <person name="Heuer A."/>
            <person name="Rast P."/>
            <person name="Oberbeckmann S."/>
            <person name="Bunk B."/>
            <person name="Jeske O."/>
            <person name="Meyerdierks A."/>
            <person name="Storesund J.E."/>
            <person name="Kallscheuer N."/>
            <person name="Luecker S."/>
            <person name="Lage O.M."/>
            <person name="Pohl T."/>
            <person name="Merkel B.J."/>
            <person name="Hornburger P."/>
            <person name="Mueller R.-W."/>
            <person name="Bruemmer F."/>
            <person name="Labrenz M."/>
            <person name="Spormann A.M."/>
            <person name="Op Den Camp H."/>
            <person name="Overmann J."/>
            <person name="Amann R."/>
            <person name="Jetten M.S.M."/>
            <person name="Mascher T."/>
            <person name="Medema M.H."/>
            <person name="Devos D.P."/>
            <person name="Kaster A.-K."/>
            <person name="Ovreas L."/>
            <person name="Rohde M."/>
            <person name="Galperin M.Y."/>
            <person name="Jogler C."/>
        </authorList>
    </citation>
    <scope>NUCLEOTIDE SEQUENCE [LARGE SCALE GENOMIC DNA]</scope>
    <source>
        <strain evidence="4 5">Pla111</strain>
    </source>
</reference>
<dbReference type="GO" id="GO:0016798">
    <property type="term" value="F:hydrolase activity, acting on glycosyl bonds"/>
    <property type="evidence" value="ECO:0007669"/>
    <property type="project" value="UniProtKB-KW"/>
</dbReference>
<feature type="domain" description="Porphyranase beta-sandwich" evidence="3">
    <location>
        <begin position="424"/>
        <end position="525"/>
    </location>
</feature>
<dbReference type="AlphaFoldDB" id="A0A5C5VSG2"/>
<dbReference type="SUPFAM" id="SSF51445">
    <property type="entry name" value="(Trans)glycosidases"/>
    <property type="match status" value="1"/>
</dbReference>
<dbReference type="InterPro" id="IPR041224">
    <property type="entry name" value="BPA_C"/>
</dbReference>
<comment type="caution">
    <text evidence="4">The sequence shown here is derived from an EMBL/GenBank/DDBJ whole genome shotgun (WGS) entry which is preliminary data.</text>
</comment>
<keyword evidence="4" id="KW-0326">Glycosidase</keyword>
<dbReference type="EMBL" id="SJPH01000011">
    <property type="protein sequence ID" value="TWT40691.1"/>
    <property type="molecule type" value="Genomic_DNA"/>
</dbReference>
<evidence type="ECO:0000313" key="4">
    <source>
        <dbReference type="EMBL" id="TWT40691.1"/>
    </source>
</evidence>
<keyword evidence="4" id="KW-0378">Hydrolase</keyword>
<accession>A0A5C5VSG2</accession>
<proteinExistence type="predicted"/>
<dbReference type="Proteomes" id="UP000318995">
    <property type="component" value="Unassembled WGS sequence"/>
</dbReference>
<evidence type="ECO:0000259" key="3">
    <source>
        <dbReference type="Pfam" id="PF18206"/>
    </source>
</evidence>
<dbReference type="InterPro" id="IPR017853">
    <property type="entry name" value="GH"/>
</dbReference>